<reference evidence="3" key="1">
    <citation type="submission" date="2018-10" db="EMBL/GenBank/DDBJ databases">
        <title>Effector identification in a new, highly contiguous assembly of the strawberry crown rot pathogen Phytophthora cactorum.</title>
        <authorList>
            <person name="Armitage A.D."/>
            <person name="Nellist C.F."/>
            <person name="Bates H."/>
            <person name="Vickerstaff R.J."/>
            <person name="Harrison R.J."/>
        </authorList>
    </citation>
    <scope>NUCLEOTIDE SEQUENCE</scope>
    <source>
        <strain evidence="2">4032</strain>
        <strain evidence="3">4040</strain>
    </source>
</reference>
<sequence>MSNEDPLSTTAVAQRAASARVDAAEDSATPPMPPPAKTKRKGRPPKAKGSEALEWSEPMTASLMRLRYETYSSKFLSARNNATSWAVWMLLAGELSKEHEQSAINSSPPQRLKSVMEARFATVIDQLQTQNNNLAALVEFLRKQ</sequence>
<proteinExistence type="predicted"/>
<name>A0A8T1D6R3_9STRA</name>
<dbReference type="Proteomes" id="UP000736787">
    <property type="component" value="Unassembled WGS sequence"/>
</dbReference>
<dbReference type="AlphaFoldDB" id="A0A8T1D6R3"/>
<accession>A0A8T1D6R3</accession>
<dbReference type="Proteomes" id="UP000774804">
    <property type="component" value="Unassembled WGS sequence"/>
</dbReference>
<dbReference type="EMBL" id="RCMI01000311">
    <property type="protein sequence ID" value="KAG2918280.1"/>
    <property type="molecule type" value="Genomic_DNA"/>
</dbReference>
<protein>
    <submittedName>
        <fullName evidence="3">Uncharacterized protein</fullName>
    </submittedName>
</protein>
<evidence type="ECO:0000313" key="4">
    <source>
        <dbReference type="Proteomes" id="UP000736787"/>
    </source>
</evidence>
<evidence type="ECO:0000313" key="3">
    <source>
        <dbReference type="EMBL" id="KAG2933256.1"/>
    </source>
</evidence>
<organism evidence="3 4">
    <name type="scientific">Phytophthora cactorum</name>
    <dbReference type="NCBI Taxonomy" id="29920"/>
    <lineage>
        <taxon>Eukaryota</taxon>
        <taxon>Sar</taxon>
        <taxon>Stramenopiles</taxon>
        <taxon>Oomycota</taxon>
        <taxon>Peronosporomycetes</taxon>
        <taxon>Peronosporales</taxon>
        <taxon>Peronosporaceae</taxon>
        <taxon>Phytophthora</taxon>
    </lineage>
</organism>
<comment type="caution">
    <text evidence="3">The sequence shown here is derived from an EMBL/GenBank/DDBJ whole genome shotgun (WGS) entry which is preliminary data.</text>
</comment>
<feature type="compositionally biased region" description="Low complexity" evidence="1">
    <location>
        <begin position="11"/>
        <end position="21"/>
    </location>
</feature>
<feature type="region of interest" description="Disordered" evidence="1">
    <location>
        <begin position="1"/>
        <end position="53"/>
    </location>
</feature>
<feature type="compositionally biased region" description="Basic residues" evidence="1">
    <location>
        <begin position="37"/>
        <end position="46"/>
    </location>
</feature>
<evidence type="ECO:0000313" key="2">
    <source>
        <dbReference type="EMBL" id="KAG2918280.1"/>
    </source>
</evidence>
<dbReference type="EMBL" id="RCMK01000365">
    <property type="protein sequence ID" value="KAG2933256.1"/>
    <property type="molecule type" value="Genomic_DNA"/>
</dbReference>
<feature type="compositionally biased region" description="Polar residues" evidence="1">
    <location>
        <begin position="1"/>
        <end position="10"/>
    </location>
</feature>
<evidence type="ECO:0000256" key="1">
    <source>
        <dbReference type="SAM" id="MobiDB-lite"/>
    </source>
</evidence>
<gene>
    <name evidence="2" type="ORF">PC115_g10488</name>
    <name evidence="3" type="ORF">PC117_g12911</name>
</gene>